<accession>A0A143BYZ0</accession>
<gene>
    <name evidence="2" type="ORF">A4E84_12830</name>
</gene>
<keyword evidence="3" id="KW-1185">Reference proteome</keyword>
<evidence type="ECO:0000313" key="2">
    <source>
        <dbReference type="EMBL" id="AMW10321.1"/>
    </source>
</evidence>
<proteinExistence type="predicted"/>
<dbReference type="KEGG" id="stsi:A4E84_12830"/>
<dbReference type="AlphaFoldDB" id="A0A143BYZ0"/>
<feature type="region of interest" description="Disordered" evidence="1">
    <location>
        <begin position="105"/>
        <end position="149"/>
    </location>
</feature>
<dbReference type="EMBL" id="CP015098">
    <property type="protein sequence ID" value="AMW10321.1"/>
    <property type="molecule type" value="Genomic_DNA"/>
</dbReference>
<sequence length="149" mass="15298">MDPISMGLLAALAGGAGGELGRQAWAGLSALVRQPFRRGRDAADAPQVSTGEPELAALGQAPDDQARAQALSVALAARSSLDPDFDAGLRQWHEGARLILTQDGDVRNSVSGGNQYGPVLQGRDFSGLSFTTQPPPPTAPEGGTPAARN</sequence>
<reference evidence="3" key="1">
    <citation type="submission" date="2016-04" db="EMBL/GenBank/DDBJ databases">
        <authorList>
            <person name="Zhang B."/>
        </authorList>
    </citation>
    <scope>NUCLEOTIDE SEQUENCE [LARGE SCALE GENOMIC DNA]</scope>
    <source>
        <strain evidence="3">S10</strain>
    </source>
</reference>
<evidence type="ECO:0000313" key="3">
    <source>
        <dbReference type="Proteomes" id="UP000076096"/>
    </source>
</evidence>
<organism evidence="2 3">
    <name type="scientific">Streptomyces qaidamensis</name>
    <dbReference type="NCBI Taxonomy" id="1783515"/>
    <lineage>
        <taxon>Bacteria</taxon>
        <taxon>Bacillati</taxon>
        <taxon>Actinomycetota</taxon>
        <taxon>Actinomycetes</taxon>
        <taxon>Kitasatosporales</taxon>
        <taxon>Streptomycetaceae</taxon>
        <taxon>Streptomyces</taxon>
        <taxon>Streptomyces aurantiacus group</taxon>
    </lineage>
</organism>
<protein>
    <submittedName>
        <fullName evidence="2">Uncharacterized protein</fullName>
    </submittedName>
</protein>
<dbReference type="RefSeq" id="WP_062926700.1">
    <property type="nucleotide sequence ID" value="NZ_CP015098.1"/>
</dbReference>
<feature type="compositionally biased region" description="Low complexity" evidence="1">
    <location>
        <begin position="140"/>
        <end position="149"/>
    </location>
</feature>
<evidence type="ECO:0000256" key="1">
    <source>
        <dbReference type="SAM" id="MobiDB-lite"/>
    </source>
</evidence>
<dbReference type="Proteomes" id="UP000076096">
    <property type="component" value="Chromosome"/>
</dbReference>
<name>A0A143BYZ0_9ACTN</name>